<name>A0A6H1ZYL1_9ZZZZ</name>
<dbReference type="EMBL" id="MT144597">
    <property type="protein sequence ID" value="QJH94194.1"/>
    <property type="molecule type" value="Genomic_DNA"/>
</dbReference>
<dbReference type="InterPro" id="IPR056209">
    <property type="entry name" value="SU10_adaptor"/>
</dbReference>
<protein>
    <submittedName>
        <fullName evidence="1">Uncharacterized protein</fullName>
    </submittedName>
</protein>
<organism evidence="1">
    <name type="scientific">viral metagenome</name>
    <dbReference type="NCBI Taxonomy" id="1070528"/>
    <lineage>
        <taxon>unclassified sequences</taxon>
        <taxon>metagenomes</taxon>
        <taxon>organismal metagenomes</taxon>
    </lineage>
</organism>
<evidence type="ECO:0000313" key="1">
    <source>
        <dbReference type="EMBL" id="QJA52407.1"/>
    </source>
</evidence>
<sequence length="221" mass="25352">MTGQNLIDFINEILDDEISDDLALDLINNAKNIIEGARKWRMLIKEDSSQTFGSGEDYTDAKDLPSDFFMDDMVYLGIEADEDYSEYDPIPFNQRRLFSQNGKYSIDYANDDIYICDKVDKTYTIYLYYIYETDDLTVSTSPVWPAKYHKLIGFLVAELYKTSIDFDDINVGQALAHNKQAALLWGSMQEWDSQLALKEIGNKAGIRGNKNINRTGIIQEI</sequence>
<dbReference type="AlphaFoldDB" id="A0A6H1ZYL1"/>
<accession>A0A6H1ZYL1</accession>
<gene>
    <name evidence="1" type="ORF">TM448A02708_0005</name>
    <name evidence="2" type="ORF">TM448B00195_0034</name>
</gene>
<reference evidence="1" key="1">
    <citation type="submission" date="2020-03" db="EMBL/GenBank/DDBJ databases">
        <title>The deep terrestrial virosphere.</title>
        <authorList>
            <person name="Holmfeldt K."/>
            <person name="Nilsson E."/>
            <person name="Simone D."/>
            <person name="Lopez-Fernandez M."/>
            <person name="Wu X."/>
            <person name="de Brujin I."/>
            <person name="Lundin D."/>
            <person name="Andersson A."/>
            <person name="Bertilsson S."/>
            <person name="Dopson M."/>
        </authorList>
    </citation>
    <scope>NUCLEOTIDE SEQUENCE</scope>
    <source>
        <strain evidence="1">TM448A02708</strain>
        <strain evidence="2">TM448B00195</strain>
    </source>
</reference>
<proteinExistence type="predicted"/>
<evidence type="ECO:0000313" key="2">
    <source>
        <dbReference type="EMBL" id="QJH94194.1"/>
    </source>
</evidence>
<dbReference type="Pfam" id="PF24175">
    <property type="entry name" value="SU10_adaptor"/>
    <property type="match status" value="1"/>
</dbReference>
<dbReference type="EMBL" id="MT144337">
    <property type="protein sequence ID" value="QJA52407.1"/>
    <property type="molecule type" value="Genomic_DNA"/>
</dbReference>